<gene>
    <name evidence="1" type="ORF">S06H3_04915</name>
</gene>
<reference evidence="1" key="1">
    <citation type="journal article" date="2014" name="Front. Microbiol.">
        <title>High frequency of phylogenetically diverse reductive dehalogenase-homologous genes in deep subseafloor sedimentary metagenomes.</title>
        <authorList>
            <person name="Kawai M."/>
            <person name="Futagami T."/>
            <person name="Toyoda A."/>
            <person name="Takaki Y."/>
            <person name="Nishi S."/>
            <person name="Hori S."/>
            <person name="Arai W."/>
            <person name="Tsubouchi T."/>
            <person name="Morono Y."/>
            <person name="Uchiyama I."/>
            <person name="Ito T."/>
            <person name="Fujiyama A."/>
            <person name="Inagaki F."/>
            <person name="Takami H."/>
        </authorList>
    </citation>
    <scope>NUCLEOTIDE SEQUENCE</scope>
    <source>
        <strain evidence="1">Expedition CK06-06</strain>
    </source>
</reference>
<accession>X1L220</accession>
<protein>
    <submittedName>
        <fullName evidence="1">Uncharacterized protein</fullName>
    </submittedName>
</protein>
<organism evidence="1">
    <name type="scientific">marine sediment metagenome</name>
    <dbReference type="NCBI Taxonomy" id="412755"/>
    <lineage>
        <taxon>unclassified sequences</taxon>
        <taxon>metagenomes</taxon>
        <taxon>ecological metagenomes</taxon>
    </lineage>
</organism>
<proteinExistence type="predicted"/>
<comment type="caution">
    <text evidence="1">The sequence shown here is derived from an EMBL/GenBank/DDBJ whole genome shotgun (WGS) entry which is preliminary data.</text>
</comment>
<sequence>MWGSKQSTTRIITMPAENEIAIKNRDAYFKPWGISCTKDMAIITLAAKDKEPNNATLPRFLMRPINEPRICPAKIRNKINKKSFI</sequence>
<dbReference type="EMBL" id="BARV01001768">
    <property type="protein sequence ID" value="GAH99945.1"/>
    <property type="molecule type" value="Genomic_DNA"/>
</dbReference>
<dbReference type="AlphaFoldDB" id="X1L220"/>
<name>X1L220_9ZZZZ</name>
<evidence type="ECO:0000313" key="1">
    <source>
        <dbReference type="EMBL" id="GAH99945.1"/>
    </source>
</evidence>